<gene>
    <name evidence="2" type="ORF">TIFTF001_025040</name>
</gene>
<name>A0AA88AJ12_FICCA</name>
<accession>A0AA88AJ12</accession>
<feature type="compositionally biased region" description="Basic and acidic residues" evidence="1">
    <location>
        <begin position="89"/>
        <end position="103"/>
    </location>
</feature>
<feature type="region of interest" description="Disordered" evidence="1">
    <location>
        <begin position="33"/>
        <end position="69"/>
    </location>
</feature>
<comment type="caution">
    <text evidence="2">The sequence shown here is derived from an EMBL/GenBank/DDBJ whole genome shotgun (WGS) entry which is preliminary data.</text>
</comment>
<sequence length="103" mass="11288">MSDFNKTTATSSPPKNFICPFCNRSFIFASQNHVAPPQPENAPKRGRSAPRNRRNYPMPNPTLPAGGPTEIAKSFEGTVTNPIDAGEEVSSKKEEDVDLELKL</sequence>
<evidence type="ECO:0000313" key="2">
    <source>
        <dbReference type="EMBL" id="GMN55923.1"/>
    </source>
</evidence>
<protein>
    <submittedName>
        <fullName evidence="2">Uncharacterized protein</fullName>
    </submittedName>
</protein>
<feature type="compositionally biased region" description="Basic residues" evidence="1">
    <location>
        <begin position="44"/>
        <end position="54"/>
    </location>
</feature>
<keyword evidence="3" id="KW-1185">Reference proteome</keyword>
<dbReference type="EMBL" id="BTGU01000060">
    <property type="protein sequence ID" value="GMN55923.1"/>
    <property type="molecule type" value="Genomic_DNA"/>
</dbReference>
<dbReference type="AlphaFoldDB" id="A0AA88AJ12"/>
<reference evidence="2" key="1">
    <citation type="submission" date="2023-07" db="EMBL/GenBank/DDBJ databases">
        <title>draft genome sequence of fig (Ficus carica).</title>
        <authorList>
            <person name="Takahashi T."/>
            <person name="Nishimura K."/>
        </authorList>
    </citation>
    <scope>NUCLEOTIDE SEQUENCE</scope>
</reference>
<evidence type="ECO:0000256" key="1">
    <source>
        <dbReference type="SAM" id="MobiDB-lite"/>
    </source>
</evidence>
<dbReference type="Proteomes" id="UP001187192">
    <property type="component" value="Unassembled WGS sequence"/>
</dbReference>
<evidence type="ECO:0000313" key="3">
    <source>
        <dbReference type="Proteomes" id="UP001187192"/>
    </source>
</evidence>
<feature type="region of interest" description="Disordered" evidence="1">
    <location>
        <begin position="81"/>
        <end position="103"/>
    </location>
</feature>
<proteinExistence type="predicted"/>
<organism evidence="2 3">
    <name type="scientific">Ficus carica</name>
    <name type="common">Common fig</name>
    <dbReference type="NCBI Taxonomy" id="3494"/>
    <lineage>
        <taxon>Eukaryota</taxon>
        <taxon>Viridiplantae</taxon>
        <taxon>Streptophyta</taxon>
        <taxon>Embryophyta</taxon>
        <taxon>Tracheophyta</taxon>
        <taxon>Spermatophyta</taxon>
        <taxon>Magnoliopsida</taxon>
        <taxon>eudicotyledons</taxon>
        <taxon>Gunneridae</taxon>
        <taxon>Pentapetalae</taxon>
        <taxon>rosids</taxon>
        <taxon>fabids</taxon>
        <taxon>Rosales</taxon>
        <taxon>Moraceae</taxon>
        <taxon>Ficeae</taxon>
        <taxon>Ficus</taxon>
    </lineage>
</organism>